<dbReference type="EMBL" id="CACRXK020004456">
    <property type="protein sequence ID" value="CAB4002806.1"/>
    <property type="molecule type" value="Genomic_DNA"/>
</dbReference>
<comment type="caution">
    <text evidence="1">The sequence shown here is derived from an EMBL/GenBank/DDBJ whole genome shotgun (WGS) entry which is preliminary data.</text>
</comment>
<dbReference type="Proteomes" id="UP001152795">
    <property type="component" value="Unassembled WGS sequence"/>
</dbReference>
<dbReference type="AlphaFoldDB" id="A0A7D9E984"/>
<accession>A0A7D9E984</accession>
<evidence type="ECO:0000313" key="2">
    <source>
        <dbReference type="Proteomes" id="UP001152795"/>
    </source>
</evidence>
<gene>
    <name evidence="1" type="ORF">PACLA_8A081091</name>
</gene>
<keyword evidence="2" id="KW-1185">Reference proteome</keyword>
<evidence type="ECO:0000313" key="1">
    <source>
        <dbReference type="EMBL" id="CAB4002806.1"/>
    </source>
</evidence>
<name>A0A7D9E984_PARCT</name>
<organism evidence="1 2">
    <name type="scientific">Paramuricea clavata</name>
    <name type="common">Red gorgonian</name>
    <name type="synonym">Violescent sea-whip</name>
    <dbReference type="NCBI Taxonomy" id="317549"/>
    <lineage>
        <taxon>Eukaryota</taxon>
        <taxon>Metazoa</taxon>
        <taxon>Cnidaria</taxon>
        <taxon>Anthozoa</taxon>
        <taxon>Octocorallia</taxon>
        <taxon>Malacalcyonacea</taxon>
        <taxon>Plexauridae</taxon>
        <taxon>Paramuricea</taxon>
    </lineage>
</organism>
<proteinExistence type="predicted"/>
<reference evidence="1" key="1">
    <citation type="submission" date="2020-04" db="EMBL/GenBank/DDBJ databases">
        <authorList>
            <person name="Alioto T."/>
            <person name="Alioto T."/>
            <person name="Gomez Garrido J."/>
        </authorList>
    </citation>
    <scope>NUCLEOTIDE SEQUENCE</scope>
    <source>
        <strain evidence="1">A484AB</strain>
    </source>
</reference>
<sequence>MVLNHFHIYLSSKGLRQYMCECNYHQDLFQLEDVCKSQRALDHIKTSINKINKVKGKLLLNRKKELYGDNLEPKKWASNEIAFVQAMTAQTGEMLKESEEIAK</sequence>
<protein>
    <submittedName>
        <fullName evidence="1">Uncharacterized protein</fullName>
    </submittedName>
</protein>